<keyword evidence="5 6" id="KW-0472">Membrane</keyword>
<keyword evidence="4 6" id="KW-1133">Transmembrane helix</keyword>
<dbReference type="Proteomes" id="UP000290189">
    <property type="component" value="Unassembled WGS sequence"/>
</dbReference>
<keyword evidence="10" id="KW-1185">Reference proteome</keyword>
<evidence type="ECO:0000259" key="7">
    <source>
        <dbReference type="Pfam" id="PF09335"/>
    </source>
</evidence>
<geneLocation type="mitochondrion" evidence="9"/>
<proteinExistence type="predicted"/>
<keyword evidence="9" id="KW-0496">Mitochondrion</keyword>
<sequence length="275" mass="29181">MAAGAAVVAGAAVGVVYLLSKVLLVLLAHLEERRFYGLGDSTGGIALEVVGYCLFYIVFAACCLPTSLLATTGGFIFCFELGVAVGIPVALLATFLSQYVSTFLSFMLARRFLSSYIQARVIAPSPKYVELQRAIVDQGFRILVLLRMSPVVPQSVLSYVAGTTTMPAKVFLLASVGLLPECAVFTFVGSTLDSLSQISSGRHSASPIGQAFMYAGTVCLVASAAYIVFLIRKRLRAITDARNDAGSYRRVSAASVEISYIPTIAGDDDDESAAR</sequence>
<evidence type="ECO:0000313" key="8">
    <source>
        <dbReference type="EMBL" id="CEO99139.1"/>
    </source>
</evidence>
<dbReference type="OrthoDB" id="166803at2759"/>
<evidence type="ECO:0000256" key="2">
    <source>
        <dbReference type="ARBA" id="ARBA00022475"/>
    </source>
</evidence>
<gene>
    <name evidence="8" type="ORF">PBRA_001044</name>
    <name evidence="9" type="ORF">PLBR_LOCUS4370</name>
</gene>
<dbReference type="InterPro" id="IPR015414">
    <property type="entry name" value="TMEM64"/>
</dbReference>
<keyword evidence="3 6" id="KW-0812">Transmembrane</keyword>
<dbReference type="GO" id="GO:0005886">
    <property type="term" value="C:plasma membrane"/>
    <property type="evidence" value="ECO:0007669"/>
    <property type="project" value="UniProtKB-SubCell"/>
</dbReference>
<evidence type="ECO:0000256" key="3">
    <source>
        <dbReference type="ARBA" id="ARBA00022692"/>
    </source>
</evidence>
<feature type="transmembrane region" description="Helical" evidence="6">
    <location>
        <begin position="6"/>
        <end position="28"/>
    </location>
</feature>
<name>A0A0G4IVJ7_PLABS</name>
<accession>A0A0G4IVJ7</accession>
<dbReference type="InterPro" id="IPR032816">
    <property type="entry name" value="VTT_dom"/>
</dbReference>
<dbReference type="PANTHER" id="PTHR12677">
    <property type="entry name" value="GOLGI APPARATUS MEMBRANE PROTEIN TVP38-RELATED"/>
    <property type="match status" value="1"/>
</dbReference>
<feature type="transmembrane region" description="Helical" evidence="6">
    <location>
        <begin position="170"/>
        <end position="192"/>
    </location>
</feature>
<evidence type="ECO:0000256" key="1">
    <source>
        <dbReference type="ARBA" id="ARBA00004651"/>
    </source>
</evidence>
<keyword evidence="2" id="KW-1003">Cell membrane</keyword>
<evidence type="ECO:0000313" key="10">
    <source>
        <dbReference type="Proteomes" id="UP000039324"/>
    </source>
</evidence>
<dbReference type="AlphaFoldDB" id="A0A0G4IVJ7"/>
<feature type="transmembrane region" description="Helical" evidence="6">
    <location>
        <begin position="83"/>
        <end position="109"/>
    </location>
</feature>
<reference evidence="8 10" key="1">
    <citation type="submission" date="2015-02" db="EMBL/GenBank/DDBJ databases">
        <authorList>
            <person name="Chooi Y.-H."/>
        </authorList>
    </citation>
    <scope>NUCLEOTIDE SEQUENCE [LARGE SCALE GENOMIC DNA]</scope>
    <source>
        <strain evidence="8">E3</strain>
    </source>
</reference>
<dbReference type="STRING" id="37360.A0A0G4IVJ7"/>
<protein>
    <recommendedName>
        <fullName evidence="7">VTT domain-containing protein</fullName>
    </recommendedName>
</protein>
<evidence type="ECO:0000256" key="6">
    <source>
        <dbReference type="SAM" id="Phobius"/>
    </source>
</evidence>
<dbReference type="Proteomes" id="UP000039324">
    <property type="component" value="Unassembled WGS sequence"/>
</dbReference>
<evidence type="ECO:0000313" key="9">
    <source>
        <dbReference type="EMBL" id="SPQ97155.1"/>
    </source>
</evidence>
<evidence type="ECO:0000313" key="11">
    <source>
        <dbReference type="Proteomes" id="UP000290189"/>
    </source>
</evidence>
<evidence type="ECO:0000256" key="5">
    <source>
        <dbReference type="ARBA" id="ARBA00023136"/>
    </source>
</evidence>
<evidence type="ECO:0000256" key="4">
    <source>
        <dbReference type="ARBA" id="ARBA00022989"/>
    </source>
</evidence>
<reference evidence="9 11" key="2">
    <citation type="submission" date="2018-03" db="EMBL/GenBank/DDBJ databases">
        <authorList>
            <person name="Fogelqvist J."/>
        </authorList>
    </citation>
    <scope>NUCLEOTIDE SEQUENCE [LARGE SCALE GENOMIC DNA]</scope>
</reference>
<organism evidence="8 10">
    <name type="scientific">Plasmodiophora brassicae</name>
    <name type="common">Clubroot disease agent</name>
    <dbReference type="NCBI Taxonomy" id="37360"/>
    <lineage>
        <taxon>Eukaryota</taxon>
        <taxon>Sar</taxon>
        <taxon>Rhizaria</taxon>
        <taxon>Endomyxa</taxon>
        <taxon>Phytomyxea</taxon>
        <taxon>Plasmodiophorida</taxon>
        <taxon>Plasmodiophoridae</taxon>
        <taxon>Plasmodiophora</taxon>
    </lineage>
</organism>
<feature type="domain" description="VTT" evidence="7">
    <location>
        <begin position="64"/>
        <end position="190"/>
    </location>
</feature>
<comment type="subcellular location">
    <subcellularLocation>
        <location evidence="1">Cell membrane</location>
        <topology evidence="1">Multi-pass membrane protein</topology>
    </subcellularLocation>
</comment>
<feature type="transmembrane region" description="Helical" evidence="6">
    <location>
        <begin position="212"/>
        <end position="231"/>
    </location>
</feature>
<feature type="transmembrane region" description="Helical" evidence="6">
    <location>
        <begin position="49"/>
        <end position="77"/>
    </location>
</feature>
<dbReference type="PANTHER" id="PTHR12677:SF59">
    <property type="entry name" value="GOLGI APPARATUS MEMBRANE PROTEIN TVP38-RELATED"/>
    <property type="match status" value="1"/>
</dbReference>
<dbReference type="EMBL" id="OVEO01000007">
    <property type="protein sequence ID" value="SPQ97155.1"/>
    <property type="molecule type" value="Genomic_DNA"/>
</dbReference>
<dbReference type="EMBL" id="CDSF01000090">
    <property type="protein sequence ID" value="CEO99139.1"/>
    <property type="molecule type" value="Genomic_DNA"/>
</dbReference>
<dbReference type="Pfam" id="PF09335">
    <property type="entry name" value="VTT_dom"/>
    <property type="match status" value="1"/>
</dbReference>